<dbReference type="Gene3D" id="3.40.50.12660">
    <property type="match status" value="1"/>
</dbReference>
<evidence type="ECO:0000256" key="2">
    <source>
        <dbReference type="ARBA" id="ARBA00022443"/>
    </source>
</evidence>
<name>A0A9P5P8P5_9AGAR</name>
<organism evidence="5 6">
    <name type="scientific">Rhodocollybia butyracea</name>
    <dbReference type="NCBI Taxonomy" id="206335"/>
    <lineage>
        <taxon>Eukaryota</taxon>
        <taxon>Fungi</taxon>
        <taxon>Dikarya</taxon>
        <taxon>Basidiomycota</taxon>
        <taxon>Agaricomycotina</taxon>
        <taxon>Agaricomycetes</taxon>
        <taxon>Agaricomycetidae</taxon>
        <taxon>Agaricales</taxon>
        <taxon>Marasmiineae</taxon>
        <taxon>Omphalotaceae</taxon>
        <taxon>Rhodocollybia</taxon>
    </lineage>
</organism>
<dbReference type="CDD" id="cd00174">
    <property type="entry name" value="SH3"/>
    <property type="match status" value="1"/>
</dbReference>
<dbReference type="OrthoDB" id="3223806at2759"/>
<dbReference type="SMART" id="SM00326">
    <property type="entry name" value="SH3"/>
    <property type="match status" value="1"/>
</dbReference>
<comment type="caution">
    <text evidence="5">The sequence shown here is derived from an EMBL/GenBank/DDBJ whole genome shotgun (WGS) entry which is preliminary data.</text>
</comment>
<evidence type="ECO:0000313" key="5">
    <source>
        <dbReference type="EMBL" id="KAF9060336.1"/>
    </source>
</evidence>
<accession>A0A9P5P8P5</accession>
<dbReference type="InterPro" id="IPR036028">
    <property type="entry name" value="SH3-like_dom_sf"/>
</dbReference>
<dbReference type="InterPro" id="IPR050452">
    <property type="entry name" value="Metacaspase"/>
</dbReference>
<sequence>MITCHRKQQSGLPNVEVLDLLRNFCIRPPKKKALLIGINTTLMEGGRRTQSDLDLKMPHEEVRRLKALLIDTYRYHPNDVITLIDSDDPKQPWPTMVNIRTEMENLVADAYNGDHFFFHYSGHLIQKVHFDGSEEDGKDECLVPCDSDGEKNIIRDDDLQDILVNRIPQGSQLIAILDSCYSGSQLDLEHDTPSELLHVPGSVSHNVTTDTDTIVGHKNRRELKRLRKAIQRQEKTQRLPMETKTQKIALRALQTSNRSGPITSPSIQDLNCFGSYLAASKESSPGANNNIENSADIVNVKQDPELQGLSHSRGSIEFDAEALGIGDADRISSPSIQLPDVSPDPGHDPFDTLSTHFNVCCMQDYYSNDPMYLSIRKGEILQVVDKDSRIGWWRAVRQIGGIPGWIPQSHVQPLNSDFSNISSASEVCATADEASHDQNINKLLSNSENFSIHGAAFKAQYI</sequence>
<proteinExistence type="inferred from homology"/>
<evidence type="ECO:0000313" key="6">
    <source>
        <dbReference type="Proteomes" id="UP000772434"/>
    </source>
</evidence>
<dbReference type="AlphaFoldDB" id="A0A9P5P8P5"/>
<evidence type="ECO:0000256" key="3">
    <source>
        <dbReference type="PROSITE-ProRule" id="PRU00192"/>
    </source>
</evidence>
<dbReference type="GO" id="GO:0004197">
    <property type="term" value="F:cysteine-type endopeptidase activity"/>
    <property type="evidence" value="ECO:0007669"/>
    <property type="project" value="InterPro"/>
</dbReference>
<reference evidence="5" key="1">
    <citation type="submission" date="2020-11" db="EMBL/GenBank/DDBJ databases">
        <authorList>
            <consortium name="DOE Joint Genome Institute"/>
            <person name="Ahrendt S."/>
            <person name="Riley R."/>
            <person name="Andreopoulos W."/>
            <person name="Labutti K."/>
            <person name="Pangilinan J."/>
            <person name="Ruiz-Duenas F.J."/>
            <person name="Barrasa J.M."/>
            <person name="Sanchez-Garcia M."/>
            <person name="Camarero S."/>
            <person name="Miyauchi S."/>
            <person name="Serrano A."/>
            <person name="Linde D."/>
            <person name="Babiker R."/>
            <person name="Drula E."/>
            <person name="Ayuso-Fernandez I."/>
            <person name="Pacheco R."/>
            <person name="Padilla G."/>
            <person name="Ferreira P."/>
            <person name="Barriuso J."/>
            <person name="Kellner H."/>
            <person name="Castanera R."/>
            <person name="Alfaro M."/>
            <person name="Ramirez L."/>
            <person name="Pisabarro A.G."/>
            <person name="Kuo A."/>
            <person name="Tritt A."/>
            <person name="Lipzen A."/>
            <person name="He G."/>
            <person name="Yan M."/>
            <person name="Ng V."/>
            <person name="Cullen D."/>
            <person name="Martin F."/>
            <person name="Rosso M.-N."/>
            <person name="Henrissat B."/>
            <person name="Hibbett D."/>
            <person name="Martinez A.T."/>
            <person name="Grigoriev I.V."/>
        </authorList>
    </citation>
    <scope>NUCLEOTIDE SEQUENCE</scope>
    <source>
        <strain evidence="5">AH 40177</strain>
    </source>
</reference>
<dbReference type="Proteomes" id="UP000772434">
    <property type="component" value="Unassembled WGS sequence"/>
</dbReference>
<dbReference type="InterPro" id="IPR011600">
    <property type="entry name" value="Pept_C14_caspase"/>
</dbReference>
<dbReference type="InterPro" id="IPR001452">
    <property type="entry name" value="SH3_domain"/>
</dbReference>
<evidence type="ECO:0000256" key="1">
    <source>
        <dbReference type="ARBA" id="ARBA00009005"/>
    </source>
</evidence>
<keyword evidence="6" id="KW-1185">Reference proteome</keyword>
<dbReference type="SUPFAM" id="SSF50044">
    <property type="entry name" value="SH3-domain"/>
    <property type="match status" value="1"/>
</dbReference>
<dbReference type="Pfam" id="PF00656">
    <property type="entry name" value="Peptidase_C14"/>
    <property type="match status" value="1"/>
</dbReference>
<dbReference type="PROSITE" id="PS50002">
    <property type="entry name" value="SH3"/>
    <property type="match status" value="1"/>
</dbReference>
<feature type="domain" description="SH3" evidence="4">
    <location>
        <begin position="354"/>
        <end position="416"/>
    </location>
</feature>
<gene>
    <name evidence="5" type="ORF">BDP27DRAFT_424347</name>
</gene>
<protein>
    <submittedName>
        <fullName evidence="5">Caspase domain-containing protein</fullName>
    </submittedName>
</protein>
<dbReference type="GO" id="GO:0005737">
    <property type="term" value="C:cytoplasm"/>
    <property type="evidence" value="ECO:0007669"/>
    <property type="project" value="TreeGrafter"/>
</dbReference>
<dbReference type="PANTHER" id="PTHR48104">
    <property type="entry name" value="METACASPASE-4"/>
    <property type="match status" value="1"/>
</dbReference>
<evidence type="ECO:0000259" key="4">
    <source>
        <dbReference type="PROSITE" id="PS50002"/>
    </source>
</evidence>
<dbReference type="GO" id="GO:0006508">
    <property type="term" value="P:proteolysis"/>
    <property type="evidence" value="ECO:0007669"/>
    <property type="project" value="InterPro"/>
</dbReference>
<comment type="similarity">
    <text evidence="1">Belongs to the peptidase C14B family.</text>
</comment>
<dbReference type="Pfam" id="PF00018">
    <property type="entry name" value="SH3_1"/>
    <property type="match status" value="1"/>
</dbReference>
<dbReference type="EMBL" id="JADNRY010000249">
    <property type="protein sequence ID" value="KAF9060336.1"/>
    <property type="molecule type" value="Genomic_DNA"/>
</dbReference>
<dbReference type="PANTHER" id="PTHR48104:SF30">
    <property type="entry name" value="METACASPASE-1"/>
    <property type="match status" value="1"/>
</dbReference>
<keyword evidence="2 3" id="KW-0728">SH3 domain</keyword>
<dbReference type="Gene3D" id="2.30.30.40">
    <property type="entry name" value="SH3 Domains"/>
    <property type="match status" value="1"/>
</dbReference>